<name>A0A5J4V5Y8_9EUKA</name>
<protein>
    <submittedName>
        <fullName evidence="2">Uncharacterized protein</fullName>
    </submittedName>
</protein>
<feature type="region of interest" description="Disordered" evidence="1">
    <location>
        <begin position="98"/>
        <end position="130"/>
    </location>
</feature>
<evidence type="ECO:0000313" key="2">
    <source>
        <dbReference type="EMBL" id="KAA6377485.1"/>
    </source>
</evidence>
<accession>A0A5J4V5Y8</accession>
<evidence type="ECO:0000313" key="3">
    <source>
        <dbReference type="Proteomes" id="UP000324800"/>
    </source>
</evidence>
<comment type="caution">
    <text evidence="2">The sequence shown here is derived from an EMBL/GenBank/DDBJ whole genome shotgun (WGS) entry which is preliminary data.</text>
</comment>
<evidence type="ECO:0000256" key="1">
    <source>
        <dbReference type="SAM" id="MobiDB-lite"/>
    </source>
</evidence>
<sequence length="130" mass="14251">MKRVAKFSTIDDMKVVQNIRATFEGIMNKLFEEISWSGANVIFSVAKVEPALPEEKRALARSTRDSAVAVNQGVATGPNFELVDAALGGRDHRSVQLSNIEDYSRAGPGFGPEDGANKLRDEKSQQDQQQ</sequence>
<organism evidence="2 3">
    <name type="scientific">Streblomastix strix</name>
    <dbReference type="NCBI Taxonomy" id="222440"/>
    <lineage>
        <taxon>Eukaryota</taxon>
        <taxon>Metamonada</taxon>
        <taxon>Preaxostyla</taxon>
        <taxon>Oxymonadida</taxon>
        <taxon>Streblomastigidae</taxon>
        <taxon>Streblomastix</taxon>
    </lineage>
</organism>
<feature type="compositionally biased region" description="Basic and acidic residues" evidence="1">
    <location>
        <begin position="115"/>
        <end position="130"/>
    </location>
</feature>
<dbReference type="AlphaFoldDB" id="A0A5J4V5Y8"/>
<reference evidence="2 3" key="1">
    <citation type="submission" date="2019-03" db="EMBL/GenBank/DDBJ databases">
        <title>Single cell metagenomics reveals metabolic interactions within the superorganism composed of flagellate Streblomastix strix and complex community of Bacteroidetes bacteria on its surface.</title>
        <authorList>
            <person name="Treitli S.C."/>
            <person name="Kolisko M."/>
            <person name="Husnik F."/>
            <person name="Keeling P."/>
            <person name="Hampl V."/>
        </authorList>
    </citation>
    <scope>NUCLEOTIDE SEQUENCE [LARGE SCALE GENOMIC DNA]</scope>
    <source>
        <strain evidence="2">ST1C</strain>
    </source>
</reference>
<proteinExistence type="predicted"/>
<gene>
    <name evidence="2" type="ORF">EZS28_026989</name>
</gene>
<dbReference type="EMBL" id="SNRW01009780">
    <property type="protein sequence ID" value="KAA6377485.1"/>
    <property type="molecule type" value="Genomic_DNA"/>
</dbReference>
<dbReference type="Proteomes" id="UP000324800">
    <property type="component" value="Unassembled WGS sequence"/>
</dbReference>